<reference evidence="2 5" key="2">
    <citation type="submission" date="2020-08" db="EMBL/GenBank/DDBJ databases">
        <title>Genomic Encyclopedia of Type Strains, Phase IV (KMG-V): Genome sequencing to study the core and pangenomes of soil and plant-associated prokaryotes.</title>
        <authorList>
            <person name="Whitman W."/>
        </authorList>
    </citation>
    <scope>NUCLEOTIDE SEQUENCE [LARGE SCALE GENOMIC DNA]</scope>
    <source>
        <strain evidence="2 5">SEMIA 4059</strain>
    </source>
</reference>
<keyword evidence="5" id="KW-1185">Reference proteome</keyword>
<dbReference type="EMBL" id="JACHBF010000004">
    <property type="protein sequence ID" value="MBB6491412.1"/>
    <property type="molecule type" value="Genomic_DNA"/>
</dbReference>
<gene>
    <name evidence="2" type="ORF">GGD45_001809</name>
    <name evidence="3" type="ORF">GXW80_05985</name>
</gene>
<protein>
    <submittedName>
        <fullName evidence="3">Uncharacterized protein</fullName>
    </submittedName>
</protein>
<keyword evidence="1" id="KW-0812">Transmembrane</keyword>
<dbReference type="Proteomes" id="UP000471190">
    <property type="component" value="Unassembled WGS sequence"/>
</dbReference>
<evidence type="ECO:0000313" key="3">
    <source>
        <dbReference type="EMBL" id="NEV10537.1"/>
    </source>
</evidence>
<dbReference type="RefSeq" id="WP_015341471.1">
    <property type="nucleotide sequence ID" value="NZ_JAADZA010000004.1"/>
</dbReference>
<dbReference type="AlphaFoldDB" id="A0A6P1C1M8"/>
<dbReference type="Proteomes" id="UP000526625">
    <property type="component" value="Unassembled WGS sequence"/>
</dbReference>
<keyword evidence="1" id="KW-0472">Membrane</keyword>
<organism evidence="3 4">
    <name type="scientific">Rhizobium tropici</name>
    <dbReference type="NCBI Taxonomy" id="398"/>
    <lineage>
        <taxon>Bacteria</taxon>
        <taxon>Pseudomonadati</taxon>
        <taxon>Pseudomonadota</taxon>
        <taxon>Alphaproteobacteria</taxon>
        <taxon>Hyphomicrobiales</taxon>
        <taxon>Rhizobiaceae</taxon>
        <taxon>Rhizobium/Agrobacterium group</taxon>
        <taxon>Rhizobium</taxon>
    </lineage>
</organism>
<evidence type="ECO:0000313" key="2">
    <source>
        <dbReference type="EMBL" id="MBB6491412.1"/>
    </source>
</evidence>
<dbReference type="EMBL" id="JAADZA010000004">
    <property type="protein sequence ID" value="NEV10537.1"/>
    <property type="molecule type" value="Genomic_DNA"/>
</dbReference>
<comment type="caution">
    <text evidence="3">The sequence shown here is derived from an EMBL/GenBank/DDBJ whole genome shotgun (WGS) entry which is preliminary data.</text>
</comment>
<feature type="transmembrane region" description="Helical" evidence="1">
    <location>
        <begin position="58"/>
        <end position="76"/>
    </location>
</feature>
<sequence length="193" mass="20792">MNESISGNAGRPLGKPMRILFGTWLLLGILPFPVAMGGMVLGYRFLPSAEWASKTSTFGNFTGLALGILMCGLSLVRQDLIPGGDIKKAGVVLFSPLFGFVLGRNAALVAGPMVLALVAGHHVELPYTIARANRPNERHCNSPLELQGLLFTFDRLCGVPDEIRKSLRPGMHIVVEGHGTSYGVFASTFRRDD</sequence>
<keyword evidence="1" id="KW-1133">Transmembrane helix</keyword>
<accession>A0A6P1C1M8</accession>
<reference evidence="3 4" key="1">
    <citation type="submission" date="2020-02" db="EMBL/GenBank/DDBJ databases">
        <title>Draft genome sequence of Rhizobium tropici.</title>
        <authorList>
            <person name="Khayi S."/>
            <person name="Jemo M."/>
        </authorList>
    </citation>
    <scope>NUCLEOTIDE SEQUENCE [LARGE SCALE GENOMIC DNA]</scope>
    <source>
        <strain evidence="3 4">A12</strain>
    </source>
</reference>
<evidence type="ECO:0000313" key="4">
    <source>
        <dbReference type="Proteomes" id="UP000471190"/>
    </source>
</evidence>
<name>A0A6P1C1M8_RHITR</name>
<evidence type="ECO:0000256" key="1">
    <source>
        <dbReference type="SAM" id="Phobius"/>
    </source>
</evidence>
<proteinExistence type="predicted"/>
<feature type="transmembrane region" description="Helical" evidence="1">
    <location>
        <begin position="97"/>
        <end position="119"/>
    </location>
</feature>
<evidence type="ECO:0000313" key="5">
    <source>
        <dbReference type="Proteomes" id="UP000526625"/>
    </source>
</evidence>
<feature type="transmembrane region" description="Helical" evidence="1">
    <location>
        <begin position="21"/>
        <end position="46"/>
    </location>
</feature>